<dbReference type="EMBL" id="HBFK01010586">
    <property type="protein sequence ID" value="CAD8739840.1"/>
    <property type="molecule type" value="Transcribed_RNA"/>
</dbReference>
<evidence type="ECO:0000256" key="2">
    <source>
        <dbReference type="SAM" id="SignalP"/>
    </source>
</evidence>
<feature type="signal peptide" evidence="2">
    <location>
        <begin position="1"/>
        <end position="23"/>
    </location>
</feature>
<sequence length="311" mass="33457">MFSTKSAAIAALALATAAPEALAFMSTPAGGFAPALRPAAASSHSVTNVATALPIRRSLEVSMSGTGKLAEKFGHLRGADIEPCDKSVQRFYEFYGKPVPFVFRGATNEILYMSHLDLVNARFSYDAFWACGVFSTFDVFFQGIDADTRTKLFDALMTALKLEPETIRADAEKVLSWAQGKTEADIVAAMNGEDQSEVGSILSKAKSAGEDDWIYTRNFGAGLIKTMQVVGVEPNTANAKKWAEAIGISENTSAMTGLSMSRFESDVGVFLSSVEKFQQVIQLFAEVEAREKKKVAERLAGMAEEAAKEAA</sequence>
<dbReference type="Pfam" id="PF11264">
    <property type="entry name" value="ThylakoidFormat"/>
    <property type="match status" value="1"/>
</dbReference>
<reference evidence="3" key="1">
    <citation type="submission" date="2021-01" db="EMBL/GenBank/DDBJ databases">
        <authorList>
            <person name="Corre E."/>
            <person name="Pelletier E."/>
            <person name="Niang G."/>
            <person name="Scheremetjew M."/>
            <person name="Finn R."/>
            <person name="Kale V."/>
            <person name="Holt S."/>
            <person name="Cochrane G."/>
            <person name="Meng A."/>
            <person name="Brown T."/>
            <person name="Cohen L."/>
        </authorList>
    </citation>
    <scope>NUCLEOTIDE SEQUENCE</scope>
    <source>
        <strain evidence="3">CCMP441</strain>
    </source>
</reference>
<gene>
    <name evidence="3" type="ORF">HAND1043_LOCUS6332</name>
</gene>
<organism evidence="3">
    <name type="scientific">Hemiselmis andersenii</name>
    <name type="common">Cryptophyte alga</name>
    <dbReference type="NCBI Taxonomy" id="464988"/>
    <lineage>
        <taxon>Eukaryota</taxon>
        <taxon>Cryptophyceae</taxon>
        <taxon>Cryptomonadales</taxon>
        <taxon>Hemiselmidaceae</taxon>
        <taxon>Hemiselmis</taxon>
    </lineage>
</organism>
<dbReference type="AlphaFoldDB" id="A0A7S0XWV0"/>
<dbReference type="PANTHER" id="PTHR34793">
    <property type="entry name" value="PROTEIN THYLAKOID FORMATION 1, CHLOROPLASTIC"/>
    <property type="match status" value="1"/>
</dbReference>
<dbReference type="GO" id="GO:0010207">
    <property type="term" value="P:photosystem II assembly"/>
    <property type="evidence" value="ECO:0007669"/>
    <property type="project" value="InterPro"/>
</dbReference>
<evidence type="ECO:0000313" key="3">
    <source>
        <dbReference type="EMBL" id="CAD8739840.1"/>
    </source>
</evidence>
<proteinExistence type="predicted"/>
<protein>
    <submittedName>
        <fullName evidence="3">Uncharacterized protein</fullName>
    </submittedName>
</protein>
<accession>A0A7S0XWV0</accession>
<keyword evidence="1" id="KW-0175">Coiled coil</keyword>
<feature type="chain" id="PRO_5031019079" evidence="2">
    <location>
        <begin position="24"/>
        <end position="311"/>
    </location>
</feature>
<name>A0A7S0XWV0_HEMAN</name>
<dbReference type="InterPro" id="IPR017499">
    <property type="entry name" value="Thf1"/>
</dbReference>
<dbReference type="PANTHER" id="PTHR34793:SF1">
    <property type="entry name" value="PROTEIN THYLAKOID FORMATION 1, CHLOROPLASTIC"/>
    <property type="match status" value="1"/>
</dbReference>
<keyword evidence="2" id="KW-0732">Signal</keyword>
<evidence type="ECO:0000256" key="1">
    <source>
        <dbReference type="ARBA" id="ARBA00023054"/>
    </source>
</evidence>